<keyword evidence="2" id="KW-0238">DNA-binding</keyword>
<proteinExistence type="predicted"/>
<keyword evidence="6" id="KW-1185">Reference proteome</keyword>
<dbReference type="Gene3D" id="3.40.50.880">
    <property type="match status" value="1"/>
</dbReference>
<dbReference type="InterPro" id="IPR018062">
    <property type="entry name" value="HTH_AraC-typ_CS"/>
</dbReference>
<name>A0A8J2U828_9BACT</name>
<dbReference type="PANTHER" id="PTHR43280:SF2">
    <property type="entry name" value="HTH-TYPE TRANSCRIPTIONAL REGULATOR EXSA"/>
    <property type="match status" value="1"/>
</dbReference>
<evidence type="ECO:0000313" key="6">
    <source>
        <dbReference type="Proteomes" id="UP000607559"/>
    </source>
</evidence>
<dbReference type="InterPro" id="IPR029062">
    <property type="entry name" value="Class_I_gatase-like"/>
</dbReference>
<dbReference type="PROSITE" id="PS00041">
    <property type="entry name" value="HTH_ARAC_FAMILY_1"/>
    <property type="match status" value="1"/>
</dbReference>
<keyword evidence="1" id="KW-0805">Transcription regulation</keyword>
<dbReference type="SUPFAM" id="SSF52317">
    <property type="entry name" value="Class I glutamine amidotransferase-like"/>
    <property type="match status" value="1"/>
</dbReference>
<reference evidence="5" key="1">
    <citation type="journal article" date="2014" name="Int. J. Syst. Evol. Microbiol.">
        <title>Complete genome sequence of Corynebacterium casei LMG S-19264T (=DSM 44701T), isolated from a smear-ripened cheese.</title>
        <authorList>
            <consortium name="US DOE Joint Genome Institute (JGI-PGF)"/>
            <person name="Walter F."/>
            <person name="Albersmeier A."/>
            <person name="Kalinowski J."/>
            <person name="Ruckert C."/>
        </authorList>
    </citation>
    <scope>NUCLEOTIDE SEQUENCE</scope>
    <source>
        <strain evidence="5">CGMCC 1.15448</strain>
    </source>
</reference>
<dbReference type="GO" id="GO:0043565">
    <property type="term" value="F:sequence-specific DNA binding"/>
    <property type="evidence" value="ECO:0007669"/>
    <property type="project" value="InterPro"/>
</dbReference>
<organism evidence="5 6">
    <name type="scientific">Puia dinghuensis</name>
    <dbReference type="NCBI Taxonomy" id="1792502"/>
    <lineage>
        <taxon>Bacteria</taxon>
        <taxon>Pseudomonadati</taxon>
        <taxon>Bacteroidota</taxon>
        <taxon>Chitinophagia</taxon>
        <taxon>Chitinophagales</taxon>
        <taxon>Chitinophagaceae</taxon>
        <taxon>Puia</taxon>
    </lineage>
</organism>
<dbReference type="Pfam" id="PF01965">
    <property type="entry name" value="DJ-1_PfpI"/>
    <property type="match status" value="1"/>
</dbReference>
<keyword evidence="3" id="KW-0804">Transcription</keyword>
<dbReference type="EMBL" id="BMJC01000001">
    <property type="protein sequence ID" value="GGA84731.1"/>
    <property type="molecule type" value="Genomic_DNA"/>
</dbReference>
<protein>
    <recommendedName>
        <fullName evidence="4">HTH araC/xylS-type domain-containing protein</fullName>
    </recommendedName>
</protein>
<comment type="caution">
    <text evidence="5">The sequence shown here is derived from an EMBL/GenBank/DDBJ whole genome shotgun (WGS) entry which is preliminary data.</text>
</comment>
<dbReference type="InterPro" id="IPR020449">
    <property type="entry name" value="Tscrpt_reg_AraC-type_HTH"/>
</dbReference>
<dbReference type="PRINTS" id="PR00032">
    <property type="entry name" value="HTHARAC"/>
</dbReference>
<evidence type="ECO:0000313" key="5">
    <source>
        <dbReference type="EMBL" id="GGA84731.1"/>
    </source>
</evidence>
<dbReference type="AlphaFoldDB" id="A0A8J2U828"/>
<evidence type="ECO:0000256" key="2">
    <source>
        <dbReference type="ARBA" id="ARBA00023125"/>
    </source>
</evidence>
<feature type="domain" description="HTH araC/xylS-type" evidence="4">
    <location>
        <begin position="185"/>
        <end position="283"/>
    </location>
</feature>
<evidence type="ECO:0000259" key="4">
    <source>
        <dbReference type="PROSITE" id="PS01124"/>
    </source>
</evidence>
<gene>
    <name evidence="5" type="ORF">GCM10011511_04700</name>
</gene>
<dbReference type="InterPro" id="IPR018060">
    <property type="entry name" value="HTH_AraC"/>
</dbReference>
<evidence type="ECO:0000256" key="3">
    <source>
        <dbReference type="ARBA" id="ARBA00023163"/>
    </source>
</evidence>
<accession>A0A8J2U828</accession>
<dbReference type="GO" id="GO:0003700">
    <property type="term" value="F:DNA-binding transcription factor activity"/>
    <property type="evidence" value="ECO:0007669"/>
    <property type="project" value="InterPro"/>
</dbReference>
<dbReference type="SMART" id="SM00342">
    <property type="entry name" value="HTH_ARAC"/>
    <property type="match status" value="1"/>
</dbReference>
<dbReference type="Pfam" id="PF12833">
    <property type="entry name" value="HTH_18"/>
    <property type="match status" value="1"/>
</dbReference>
<sequence>MKMPIQVDFISSSDKALYATPIDAGKQKKLAPKEVYDLIIIPAMRFEKMQVVLEREQTLIKWLQRQYAQGAELASICIGTFFLASTGLLTGKKATTNWLFANEFRKHFPYVDLEDEKVIVDQGRLYSCGGAFSFTSFMIYLIEKLCGHQEAIIASKVLMINVHDKPQSSFSIFQFQHNHADEIISIAQQYIEKNYRQPLTLETLASRSNMSVRNFIRRFEQATTNTPLEYLQRVRIEAAKKMLESRKEGIVQVASRCGYEDVDYFRKIFKRYVAMTPRTYQEKYGKKPYLSS</sequence>
<dbReference type="InterPro" id="IPR009057">
    <property type="entry name" value="Homeodomain-like_sf"/>
</dbReference>
<reference evidence="5" key="2">
    <citation type="submission" date="2020-09" db="EMBL/GenBank/DDBJ databases">
        <authorList>
            <person name="Sun Q."/>
            <person name="Zhou Y."/>
        </authorList>
    </citation>
    <scope>NUCLEOTIDE SEQUENCE</scope>
    <source>
        <strain evidence="5">CGMCC 1.15448</strain>
    </source>
</reference>
<dbReference type="PROSITE" id="PS01124">
    <property type="entry name" value="HTH_ARAC_FAMILY_2"/>
    <property type="match status" value="1"/>
</dbReference>
<dbReference type="PANTHER" id="PTHR43280">
    <property type="entry name" value="ARAC-FAMILY TRANSCRIPTIONAL REGULATOR"/>
    <property type="match status" value="1"/>
</dbReference>
<dbReference type="SUPFAM" id="SSF46689">
    <property type="entry name" value="Homeodomain-like"/>
    <property type="match status" value="2"/>
</dbReference>
<dbReference type="Gene3D" id="1.10.10.60">
    <property type="entry name" value="Homeodomain-like"/>
    <property type="match status" value="2"/>
</dbReference>
<dbReference type="InterPro" id="IPR002818">
    <property type="entry name" value="DJ-1/PfpI"/>
</dbReference>
<evidence type="ECO:0000256" key="1">
    <source>
        <dbReference type="ARBA" id="ARBA00023015"/>
    </source>
</evidence>
<dbReference type="Proteomes" id="UP000607559">
    <property type="component" value="Unassembled WGS sequence"/>
</dbReference>